<comment type="caution">
    <text evidence="4">The sequence shown here is derived from an EMBL/GenBank/DDBJ whole genome shotgun (WGS) entry which is preliminary data.</text>
</comment>
<dbReference type="RefSeq" id="WP_124937647.1">
    <property type="nucleotide sequence ID" value="NZ_RJVQ01000005.1"/>
</dbReference>
<dbReference type="InterPro" id="IPR043129">
    <property type="entry name" value="ATPase_NBD"/>
</dbReference>
<evidence type="ECO:0000313" key="4">
    <source>
        <dbReference type="EMBL" id="RQW62652.1"/>
    </source>
</evidence>
<dbReference type="NCBIfam" id="NF008673">
    <property type="entry name" value="PRK11678.1"/>
    <property type="match status" value="1"/>
</dbReference>
<keyword evidence="5" id="KW-1185">Reference proteome</keyword>
<comment type="similarity">
    <text evidence="1">Belongs to the heat shock protein 70 family.</text>
</comment>
<evidence type="ECO:0000256" key="3">
    <source>
        <dbReference type="ARBA" id="ARBA00022840"/>
    </source>
</evidence>
<proteinExistence type="inferred from homology"/>
<dbReference type="InterPro" id="IPR042054">
    <property type="entry name" value="YegD-like"/>
</dbReference>
<gene>
    <name evidence="4" type="ORF">EES38_13075</name>
</gene>
<dbReference type="Gene3D" id="3.30.420.40">
    <property type="match status" value="2"/>
</dbReference>
<dbReference type="OrthoDB" id="9807934at2"/>
<dbReference type="InterPro" id="IPR013126">
    <property type="entry name" value="Hsp_70_fam"/>
</dbReference>
<evidence type="ECO:0000256" key="2">
    <source>
        <dbReference type="ARBA" id="ARBA00022741"/>
    </source>
</evidence>
<dbReference type="CDD" id="cd10231">
    <property type="entry name" value="ASKHA_NBD_HSP70_YegD-like"/>
    <property type="match status" value="1"/>
</dbReference>
<dbReference type="SUPFAM" id="SSF53067">
    <property type="entry name" value="Actin-like ATPase domain"/>
    <property type="match status" value="2"/>
</dbReference>
<dbReference type="Gene3D" id="3.90.640.10">
    <property type="entry name" value="Actin, Chain A, domain 4"/>
    <property type="match status" value="1"/>
</dbReference>
<protein>
    <submittedName>
        <fullName evidence="4">Molecular chaperone</fullName>
    </submittedName>
</protein>
<name>A0A3N9U095_9VIBR</name>
<dbReference type="PROSITE" id="PS00329">
    <property type="entry name" value="HSP70_2"/>
    <property type="match status" value="1"/>
</dbReference>
<dbReference type="GO" id="GO:0140662">
    <property type="term" value="F:ATP-dependent protein folding chaperone"/>
    <property type="evidence" value="ECO:0007669"/>
    <property type="project" value="InterPro"/>
</dbReference>
<dbReference type="EMBL" id="RJVQ01000005">
    <property type="protein sequence ID" value="RQW62652.1"/>
    <property type="molecule type" value="Genomic_DNA"/>
</dbReference>
<keyword evidence="3" id="KW-0067">ATP-binding</keyword>
<organism evidence="4 5">
    <name type="scientific">Vibrio viridaestus</name>
    <dbReference type="NCBI Taxonomy" id="2487322"/>
    <lineage>
        <taxon>Bacteria</taxon>
        <taxon>Pseudomonadati</taxon>
        <taxon>Pseudomonadota</taxon>
        <taxon>Gammaproteobacteria</taxon>
        <taxon>Vibrionales</taxon>
        <taxon>Vibrionaceae</taxon>
        <taxon>Vibrio</taxon>
    </lineage>
</organism>
<dbReference type="AlphaFoldDB" id="A0A3N9U095"/>
<dbReference type="Proteomes" id="UP000281112">
    <property type="component" value="Unassembled WGS sequence"/>
</dbReference>
<dbReference type="PANTHER" id="PTHR19375">
    <property type="entry name" value="HEAT SHOCK PROTEIN 70KDA"/>
    <property type="match status" value="1"/>
</dbReference>
<sequence length="451" mass="49854">MYIGFDYGTANCSVAVMEGDSARMLPLEGDTPFIPSTLCAPTRESVSEYLYRFFKIEPEDALGKQLLRSAIAGNREEDIELESGDLLFGQAALDSYLADPEFVYYVKSPKSFLGASGLHDMQIRFFEDLVCAMMANIKQKSEFALQRSVSQTVIGRPVNFQGLKSELANQQAESILYRAAKRAGFQNIEFQFEPVAAGLDYESQLTEDKTVLVVDIGGGTTDCSLIRMGPSYRNQLDRQASLLSHSGSRVGGNDLDIHLAFNRIMPELGKDSKQQRGIFMPTKQFWNPIAINDVVAQTDFYMASNRKALEQLKSDAAQPDLLERLLAVYEHKLGYQLVLHAEQTKIAMSEQNEFTSTLDLAGVHRFDTVVDRNQVEESIATPVSKMVELIREALTQASDKPDVIYMTGGSARSPILRAVVESELPGIPVVSGNFFGSVTAGLARYAEKVFG</sequence>
<dbReference type="Pfam" id="PF00012">
    <property type="entry name" value="HSP70"/>
    <property type="match status" value="1"/>
</dbReference>
<keyword evidence="2" id="KW-0547">Nucleotide-binding</keyword>
<dbReference type="InterPro" id="IPR018181">
    <property type="entry name" value="Heat_shock_70_CS"/>
</dbReference>
<accession>A0A3N9U095</accession>
<dbReference type="GO" id="GO:0005524">
    <property type="term" value="F:ATP binding"/>
    <property type="evidence" value="ECO:0007669"/>
    <property type="project" value="UniProtKB-KW"/>
</dbReference>
<evidence type="ECO:0000313" key="5">
    <source>
        <dbReference type="Proteomes" id="UP000281112"/>
    </source>
</evidence>
<evidence type="ECO:0000256" key="1">
    <source>
        <dbReference type="ARBA" id="ARBA00007381"/>
    </source>
</evidence>
<reference evidence="4 5" key="1">
    <citation type="submission" date="2018-11" db="EMBL/GenBank/DDBJ databases">
        <title>Vibrio LJC006 sp. nov., isolated from seawater during the bloom of the enteromorpha.</title>
        <authorList>
            <person name="Liang J."/>
        </authorList>
    </citation>
    <scope>NUCLEOTIDE SEQUENCE [LARGE SCALE GENOMIC DNA]</scope>
    <source>
        <strain evidence="4 5">LJC006</strain>
    </source>
</reference>